<name>K1SVU4_9ZZZZ</name>
<comment type="caution">
    <text evidence="1">The sequence shown here is derived from an EMBL/GenBank/DDBJ whole genome shotgun (WGS) entry which is preliminary data.</text>
</comment>
<sequence>QIDIEKTLTTRSRENINILVKSPKRLIFNDKVLVLPPELRKVGELNGKMVKSELNTLYMNILGLKSVLSHTTTNDIYQIYNKFQDAVVNLYTFVNKYVSGKNGFFKKNLMAKNTLWTARNVISAPRYNTDKPQVGLFRTGYPLAALCSLFFPLIRFSDETIFIIQ</sequence>
<dbReference type="AlphaFoldDB" id="K1SVU4"/>
<dbReference type="EMBL" id="AJWZ01004702">
    <property type="protein sequence ID" value="EKC64687.1"/>
    <property type="molecule type" value="Genomic_DNA"/>
</dbReference>
<feature type="non-terminal residue" evidence="1">
    <location>
        <position position="1"/>
    </location>
</feature>
<gene>
    <name evidence="1" type="ORF">OBE_06821</name>
</gene>
<proteinExistence type="predicted"/>
<dbReference type="SUPFAM" id="SSF64484">
    <property type="entry name" value="beta and beta-prime subunits of DNA dependent RNA-polymerase"/>
    <property type="match status" value="1"/>
</dbReference>
<accession>K1SVU4</accession>
<organism evidence="1">
    <name type="scientific">human gut metagenome</name>
    <dbReference type="NCBI Taxonomy" id="408170"/>
    <lineage>
        <taxon>unclassified sequences</taxon>
        <taxon>metagenomes</taxon>
        <taxon>organismal metagenomes</taxon>
    </lineage>
</organism>
<reference evidence="1" key="1">
    <citation type="journal article" date="2013" name="Environ. Microbiol.">
        <title>Microbiota from the distal guts of lean and obese adolescents exhibit partial functional redundancy besides clear differences in community structure.</title>
        <authorList>
            <person name="Ferrer M."/>
            <person name="Ruiz A."/>
            <person name="Lanza F."/>
            <person name="Haange S.B."/>
            <person name="Oberbach A."/>
            <person name="Till H."/>
            <person name="Bargiela R."/>
            <person name="Campoy C."/>
            <person name="Segura M.T."/>
            <person name="Richter M."/>
            <person name="von Bergen M."/>
            <person name="Seifert J."/>
            <person name="Suarez A."/>
        </authorList>
    </citation>
    <scope>NUCLEOTIDE SEQUENCE</scope>
</reference>
<evidence type="ECO:0000313" key="1">
    <source>
        <dbReference type="EMBL" id="EKC64687.1"/>
    </source>
</evidence>
<protein>
    <submittedName>
        <fullName evidence="1">Beta' subunit of RNA polymerase</fullName>
    </submittedName>
</protein>